<organism evidence="4 5">
    <name type="scientific">Oceanospirillum sediminis</name>
    <dbReference type="NCBI Taxonomy" id="2760088"/>
    <lineage>
        <taxon>Bacteria</taxon>
        <taxon>Pseudomonadati</taxon>
        <taxon>Pseudomonadota</taxon>
        <taxon>Gammaproteobacteria</taxon>
        <taxon>Oceanospirillales</taxon>
        <taxon>Oceanospirillaceae</taxon>
        <taxon>Oceanospirillum</taxon>
    </lineage>
</organism>
<proteinExistence type="predicted"/>
<evidence type="ECO:0000259" key="2">
    <source>
        <dbReference type="Pfam" id="PF18047"/>
    </source>
</evidence>
<dbReference type="EMBL" id="JACJFM010000008">
    <property type="protein sequence ID" value="MBB1486724.1"/>
    <property type="molecule type" value="Genomic_DNA"/>
</dbReference>
<dbReference type="InterPro" id="IPR040636">
    <property type="entry name" value="PatG_C"/>
</dbReference>
<name>A0A839IPX7_9GAMM</name>
<evidence type="ECO:0000256" key="1">
    <source>
        <dbReference type="SAM" id="MobiDB-lite"/>
    </source>
</evidence>
<feature type="domain" description="PatG" evidence="2">
    <location>
        <begin position="59"/>
        <end position="208"/>
    </location>
</feature>
<evidence type="ECO:0000259" key="3">
    <source>
        <dbReference type="Pfam" id="PF18065"/>
    </source>
</evidence>
<feature type="region of interest" description="Disordered" evidence="1">
    <location>
        <begin position="1"/>
        <end position="31"/>
    </location>
</feature>
<dbReference type="Proteomes" id="UP000565262">
    <property type="component" value="Unassembled WGS sequence"/>
</dbReference>
<protein>
    <recommendedName>
        <fullName evidence="6">PatG domain-containing protein</fullName>
    </recommendedName>
</protein>
<accession>A0A839IPX7</accession>
<dbReference type="Pfam" id="PF18065">
    <property type="entry name" value="PatG_C"/>
    <property type="match status" value="1"/>
</dbReference>
<dbReference type="Pfam" id="PF18047">
    <property type="entry name" value="PatG_D"/>
    <property type="match status" value="1"/>
</dbReference>
<feature type="domain" description="PatG C-terminal" evidence="3">
    <location>
        <begin position="213"/>
        <end position="333"/>
    </location>
</feature>
<evidence type="ECO:0000313" key="4">
    <source>
        <dbReference type="EMBL" id="MBB1486724.1"/>
    </source>
</evidence>
<keyword evidence="5" id="KW-1185">Reference proteome</keyword>
<dbReference type="InterPro" id="IPR040483">
    <property type="entry name" value="PatG_dom"/>
</dbReference>
<comment type="caution">
    <text evidence="4">The sequence shown here is derived from an EMBL/GenBank/DDBJ whole genome shotgun (WGS) entry which is preliminary data.</text>
</comment>
<gene>
    <name evidence="4" type="ORF">H4O21_08895</name>
</gene>
<reference evidence="4 5" key="1">
    <citation type="submission" date="2020-08" db="EMBL/GenBank/DDBJ databases">
        <title>Oceanospirillum sp. nov. isolated from marine sediment.</title>
        <authorList>
            <person name="Ji X."/>
        </authorList>
    </citation>
    <scope>NUCLEOTIDE SEQUENCE [LARGE SCALE GENOMIC DNA]</scope>
    <source>
        <strain evidence="4 5">D5</strain>
    </source>
</reference>
<dbReference type="RefSeq" id="WP_182808497.1">
    <property type="nucleotide sequence ID" value="NZ_JACJFM010000008.1"/>
</dbReference>
<evidence type="ECO:0000313" key="5">
    <source>
        <dbReference type="Proteomes" id="UP000565262"/>
    </source>
</evidence>
<evidence type="ECO:0008006" key="6">
    <source>
        <dbReference type="Google" id="ProtNLM"/>
    </source>
</evidence>
<feature type="compositionally biased region" description="Polar residues" evidence="1">
    <location>
        <begin position="1"/>
        <end position="17"/>
    </location>
</feature>
<dbReference type="AlphaFoldDB" id="A0A839IPX7"/>
<sequence>MEQEQTPAISVDASLQTPPAEVSAEPVTDNTSAPVLQAQPIDSADAGPALVDELVADEFVYAAGKLRLHFPTIGLEKECEAAAQELGVAPTEYHRIFSEKTRYPGSRDSSSEAISYRPYRYIAEQVSWILTIDGQDAYVLVPQSVVELNEFINCLKVDEDDPMDNDRQIIAIGELGPMAPSDLSGDTALRMVSCKHVYPFSYKALEKELDGNSNSTTSAISSVLQLLKVRQNLGQNDFERAKNFIAYRYLDIYRLSLGQYQGGRNYDNQSSVDQEECFLADLQTRYADNTAGRELVDLIFTYQKKVSGRQYSYYLSVDTTEMFPFLHAPLSDYIPSN</sequence>